<dbReference type="GeneID" id="36326977"/>
<evidence type="ECO:0000256" key="3">
    <source>
        <dbReference type="ARBA" id="ARBA00022679"/>
    </source>
</evidence>
<evidence type="ECO:0000313" key="14">
    <source>
        <dbReference type="EMBL" id="OSX63007.1"/>
    </source>
</evidence>
<feature type="region of interest" description="Disordered" evidence="12">
    <location>
        <begin position="462"/>
        <end position="505"/>
    </location>
</feature>
<keyword evidence="9" id="KW-0012">Acyltransferase</keyword>
<evidence type="ECO:0000256" key="7">
    <source>
        <dbReference type="ARBA" id="ARBA00023128"/>
    </source>
</evidence>
<evidence type="ECO:0000256" key="11">
    <source>
        <dbReference type="ARBA" id="ARBA00047906"/>
    </source>
</evidence>
<evidence type="ECO:0000259" key="13">
    <source>
        <dbReference type="SMART" id="SM00563"/>
    </source>
</evidence>
<feature type="compositionally biased region" description="Polar residues" evidence="12">
    <location>
        <begin position="495"/>
        <end position="505"/>
    </location>
</feature>
<dbReference type="GO" id="GO:0035965">
    <property type="term" value="P:cardiolipin acyl-chain remodeling"/>
    <property type="evidence" value="ECO:0007669"/>
    <property type="project" value="TreeGrafter"/>
</dbReference>
<feature type="region of interest" description="Disordered" evidence="12">
    <location>
        <begin position="222"/>
        <end position="252"/>
    </location>
</feature>
<dbReference type="SMART" id="SM00563">
    <property type="entry name" value="PlsC"/>
    <property type="match status" value="1"/>
</dbReference>
<dbReference type="GO" id="GO:0005743">
    <property type="term" value="C:mitochondrial inner membrane"/>
    <property type="evidence" value="ECO:0007669"/>
    <property type="project" value="UniProtKB-SubCell"/>
</dbReference>
<dbReference type="SUPFAM" id="SSF69593">
    <property type="entry name" value="Glycerol-3-phosphate (1)-acyltransferase"/>
    <property type="match status" value="1"/>
</dbReference>
<dbReference type="PRINTS" id="PR00979">
    <property type="entry name" value="TAFAZZIN"/>
</dbReference>
<dbReference type="AlphaFoldDB" id="A0A1X6N304"/>
<reference evidence="14 15" key="1">
    <citation type="submission" date="2017-04" db="EMBL/GenBank/DDBJ databases">
        <title>Genome Sequence of the Model Brown-Rot Fungus Postia placenta SB12.</title>
        <authorList>
            <consortium name="DOE Joint Genome Institute"/>
            <person name="Gaskell J."/>
            <person name="Kersten P."/>
            <person name="Larrondo L.F."/>
            <person name="Canessa P."/>
            <person name="Martinez D."/>
            <person name="Hibbett D."/>
            <person name="Schmoll M."/>
            <person name="Kubicek C.P."/>
            <person name="Martinez A.T."/>
            <person name="Yadav J."/>
            <person name="Master E."/>
            <person name="Magnuson J.K."/>
            <person name="James T."/>
            <person name="Yaver D."/>
            <person name="Berka R."/>
            <person name="Labutti K."/>
            <person name="Lipzen A."/>
            <person name="Aerts A."/>
            <person name="Barry K."/>
            <person name="Henrissat B."/>
            <person name="Blanchette R."/>
            <person name="Grigoriev I."/>
            <person name="Cullen D."/>
        </authorList>
    </citation>
    <scope>NUCLEOTIDE SEQUENCE [LARGE SCALE GENOMIC DNA]</scope>
    <source>
        <strain evidence="14 15">MAD-698-R-SB12</strain>
    </source>
</reference>
<dbReference type="PANTHER" id="PTHR12497">
    <property type="entry name" value="TAZ PROTEIN TAFAZZIN"/>
    <property type="match status" value="1"/>
</dbReference>
<dbReference type="GO" id="GO:0005741">
    <property type="term" value="C:mitochondrial outer membrane"/>
    <property type="evidence" value="ECO:0007669"/>
    <property type="project" value="UniProtKB-SubCell"/>
</dbReference>
<keyword evidence="3" id="KW-0808">Transferase</keyword>
<dbReference type="Proteomes" id="UP000194127">
    <property type="component" value="Unassembled WGS sequence"/>
</dbReference>
<keyword evidence="7" id="KW-0496">Mitochondrion</keyword>
<accession>A0A1X6N304</accession>
<comment type="similarity">
    <text evidence="2">Belongs to the taffazin family.</text>
</comment>
<comment type="subcellular location">
    <subcellularLocation>
        <location evidence="1">Mitochondrion inner membrane</location>
        <topology evidence="1">Peripheral membrane protein</topology>
        <orientation evidence="1">Intermembrane side</orientation>
    </subcellularLocation>
    <subcellularLocation>
        <location evidence="10">Mitochondrion outer membrane</location>
        <topology evidence="10">Peripheral membrane protein</topology>
        <orientation evidence="10">Intermembrane side</orientation>
    </subcellularLocation>
</comment>
<evidence type="ECO:0000313" key="15">
    <source>
        <dbReference type="Proteomes" id="UP000194127"/>
    </source>
</evidence>
<dbReference type="CDD" id="cd07989">
    <property type="entry name" value="LPLAT_AGPAT-like"/>
    <property type="match status" value="1"/>
</dbReference>
<dbReference type="EMBL" id="KZ110596">
    <property type="protein sequence ID" value="OSX63007.1"/>
    <property type="molecule type" value="Genomic_DNA"/>
</dbReference>
<evidence type="ECO:0000256" key="9">
    <source>
        <dbReference type="ARBA" id="ARBA00023315"/>
    </source>
</evidence>
<evidence type="ECO:0000256" key="8">
    <source>
        <dbReference type="ARBA" id="ARBA00023136"/>
    </source>
</evidence>
<dbReference type="RefSeq" id="XP_024339801.1">
    <property type="nucleotide sequence ID" value="XM_024482027.1"/>
</dbReference>
<feature type="compositionally biased region" description="Basic and acidic residues" evidence="12">
    <location>
        <begin position="241"/>
        <end position="252"/>
    </location>
</feature>
<keyword evidence="8" id="KW-0472">Membrane</keyword>
<evidence type="ECO:0000256" key="5">
    <source>
        <dbReference type="ARBA" id="ARBA00022792"/>
    </source>
</evidence>
<feature type="region of interest" description="Disordered" evidence="12">
    <location>
        <begin position="392"/>
        <end position="426"/>
    </location>
</feature>
<evidence type="ECO:0000256" key="4">
    <source>
        <dbReference type="ARBA" id="ARBA00022787"/>
    </source>
</evidence>
<keyword evidence="5" id="KW-0999">Mitochondrion inner membrane</keyword>
<dbReference type="PANTHER" id="PTHR12497:SF0">
    <property type="entry name" value="TAFAZZIN"/>
    <property type="match status" value="1"/>
</dbReference>
<name>A0A1X6N304_9APHY</name>
<dbReference type="GO" id="GO:0047184">
    <property type="term" value="F:1-acylglycerophosphocholine O-acyltransferase activity"/>
    <property type="evidence" value="ECO:0007669"/>
    <property type="project" value="TreeGrafter"/>
</dbReference>
<evidence type="ECO:0000256" key="1">
    <source>
        <dbReference type="ARBA" id="ARBA00004137"/>
    </source>
</evidence>
<evidence type="ECO:0000256" key="6">
    <source>
        <dbReference type="ARBA" id="ARBA00023098"/>
    </source>
</evidence>
<evidence type="ECO:0000256" key="10">
    <source>
        <dbReference type="ARBA" id="ARBA00024323"/>
    </source>
</evidence>
<organism evidence="14 15">
    <name type="scientific">Postia placenta MAD-698-R-SB12</name>
    <dbReference type="NCBI Taxonomy" id="670580"/>
    <lineage>
        <taxon>Eukaryota</taxon>
        <taxon>Fungi</taxon>
        <taxon>Dikarya</taxon>
        <taxon>Basidiomycota</taxon>
        <taxon>Agaricomycotina</taxon>
        <taxon>Agaricomycetes</taxon>
        <taxon>Polyporales</taxon>
        <taxon>Adustoporiaceae</taxon>
        <taxon>Rhodonia</taxon>
    </lineage>
</organism>
<dbReference type="GO" id="GO:0007007">
    <property type="term" value="P:inner mitochondrial membrane organization"/>
    <property type="evidence" value="ECO:0007669"/>
    <property type="project" value="TreeGrafter"/>
</dbReference>
<dbReference type="OrthoDB" id="193467at2759"/>
<proteinExistence type="inferred from homology"/>
<gene>
    <name evidence="14" type="ORF">POSPLADRAFT_1065990</name>
</gene>
<sequence>MSLLSKATVGAVGLLCKTFLNIGYCSSVTIHGFENLREALESSGRTVGCGVVTIANHISTLDDPVVWGILPSRYYLSSRLTRWTLGASDIMFTNPLFSFFFRHGQVIETFRGKGIFQPAVDDAIEKLNGGAWIHLFGEGKVNQPATDPTQDPAKLLRFKWGVGRIVMETANTPVIIPMWLTGFDRLMPEGRSLLWKFIPRPRVSLSVTFGKPVDANEIRNALHTHRATPGVSGSTSGGLSDPRRPQEEQKSSEILRAAWLGEAANPELLEEPGRDTVAAVASVRSAVTALLQRKVEELGREVRRTQDTMQPPQSLRRTRHAGPLLASQNNHRALEAVMETESQMPWGMLKTDTMRAILKDLGLAAYTERHEEMAQRLQQVEKDGLDAVIKRLERSQGGGSGAGNQRARKRKLGGEGSARLSSRGLARKDSKPIFEGVVLPAPPKPCRQVFVGVVMPSLPRKMRRTSLKRRAESDDEGLQYGSLQTRRKGRRTASFPVTNSDGYEN</sequence>
<comment type="catalytic activity">
    <reaction evidence="11">
        <text>1'-[1,2-diacyl-sn-glycero-3-phospho],3'-[1-acyl-sn-glycero-3-phospho]-glycerol + a 1,2-diacyl-sn-glycero-3-phosphocholine = a cardiolipin + a 1-acyl-sn-glycero-3-phosphocholine</text>
        <dbReference type="Rhea" id="RHEA:33731"/>
        <dbReference type="ChEBI" id="CHEBI:57643"/>
        <dbReference type="ChEBI" id="CHEBI:58168"/>
        <dbReference type="ChEBI" id="CHEBI:62237"/>
        <dbReference type="ChEBI" id="CHEBI:64743"/>
    </reaction>
    <physiologicalReaction direction="left-to-right" evidence="11">
        <dbReference type="Rhea" id="RHEA:33732"/>
    </physiologicalReaction>
    <physiologicalReaction direction="right-to-left" evidence="11">
        <dbReference type="Rhea" id="RHEA:33733"/>
    </physiologicalReaction>
</comment>
<dbReference type="InterPro" id="IPR000872">
    <property type="entry name" value="Tafazzin"/>
</dbReference>
<keyword evidence="6" id="KW-0443">Lipid metabolism</keyword>
<dbReference type="Pfam" id="PF01553">
    <property type="entry name" value="Acyltransferase"/>
    <property type="match status" value="1"/>
</dbReference>
<dbReference type="STRING" id="670580.A0A1X6N304"/>
<evidence type="ECO:0000256" key="2">
    <source>
        <dbReference type="ARBA" id="ARBA00010524"/>
    </source>
</evidence>
<evidence type="ECO:0000256" key="12">
    <source>
        <dbReference type="SAM" id="MobiDB-lite"/>
    </source>
</evidence>
<keyword evidence="4" id="KW-1000">Mitochondrion outer membrane</keyword>
<feature type="domain" description="Phospholipid/glycerol acyltransferase" evidence="13">
    <location>
        <begin position="51"/>
        <end position="183"/>
    </location>
</feature>
<dbReference type="InterPro" id="IPR002123">
    <property type="entry name" value="Plipid/glycerol_acylTrfase"/>
</dbReference>
<protein>
    <recommendedName>
        <fullName evidence="13">Phospholipid/glycerol acyltransferase domain-containing protein</fullName>
    </recommendedName>
</protein>
<keyword evidence="15" id="KW-1185">Reference proteome</keyword>